<evidence type="ECO:0000313" key="3">
    <source>
        <dbReference type="Proteomes" id="UP000821866"/>
    </source>
</evidence>
<accession>A0A9J6D8N4</accession>
<evidence type="ECO:0000259" key="1">
    <source>
        <dbReference type="Pfam" id="PF23094"/>
    </source>
</evidence>
<reference evidence="2" key="2">
    <citation type="submission" date="2021-09" db="EMBL/GenBank/DDBJ databases">
        <authorList>
            <person name="Jia N."/>
            <person name="Wang J."/>
            <person name="Shi W."/>
            <person name="Du L."/>
            <person name="Sun Y."/>
            <person name="Zhan W."/>
            <person name="Jiang J."/>
            <person name="Wang Q."/>
            <person name="Zhang B."/>
            <person name="Ji P."/>
            <person name="Sakyi L.B."/>
            <person name="Cui X."/>
            <person name="Yuan T."/>
            <person name="Jiang B."/>
            <person name="Yang W."/>
            <person name="Lam T.T.-Y."/>
            <person name="Chang Q."/>
            <person name="Ding S."/>
            <person name="Wang X."/>
            <person name="Zhu J."/>
            <person name="Ruan X."/>
            <person name="Zhao L."/>
            <person name="Wei J."/>
            <person name="Que T."/>
            <person name="Du C."/>
            <person name="Cheng J."/>
            <person name="Dai P."/>
            <person name="Han X."/>
            <person name="Huang E."/>
            <person name="Gao Y."/>
            <person name="Liu J."/>
            <person name="Shao H."/>
            <person name="Ye R."/>
            <person name="Li L."/>
            <person name="Wei W."/>
            <person name="Wang X."/>
            <person name="Wang C."/>
            <person name="Huo Q."/>
            <person name="Li W."/>
            <person name="Guo W."/>
            <person name="Chen H."/>
            <person name="Chen S."/>
            <person name="Zhou L."/>
            <person name="Zhou L."/>
            <person name="Ni X."/>
            <person name="Tian J."/>
            <person name="Zhou Y."/>
            <person name="Sheng Y."/>
            <person name="Liu T."/>
            <person name="Pan Y."/>
            <person name="Xia L."/>
            <person name="Li J."/>
            <person name="Zhao F."/>
            <person name="Cao W."/>
        </authorList>
    </citation>
    <scope>NUCLEOTIDE SEQUENCE</scope>
    <source>
        <strain evidence="2">Rmic-2018</strain>
        <tissue evidence="2">Larvae</tissue>
    </source>
</reference>
<protein>
    <recommendedName>
        <fullName evidence="1">MBTPS1 third domain-containing protein</fullName>
    </recommendedName>
</protein>
<gene>
    <name evidence="2" type="ORF">HPB51_006343</name>
</gene>
<dbReference type="EMBL" id="JABSTU010000010">
    <property type="protein sequence ID" value="KAH8018443.1"/>
    <property type="molecule type" value="Genomic_DNA"/>
</dbReference>
<comment type="caution">
    <text evidence="2">The sequence shown here is derived from an EMBL/GenBank/DDBJ whole genome shotgun (WGS) entry which is preliminary data.</text>
</comment>
<keyword evidence="3" id="KW-1185">Reference proteome</keyword>
<name>A0A9J6D8N4_RHIMP</name>
<evidence type="ECO:0000313" key="2">
    <source>
        <dbReference type="EMBL" id="KAH8018443.1"/>
    </source>
</evidence>
<dbReference type="VEuPathDB" id="VectorBase:LOC119177057"/>
<dbReference type="AlphaFoldDB" id="A0A9J6D8N4"/>
<reference evidence="2" key="1">
    <citation type="journal article" date="2020" name="Cell">
        <title>Large-Scale Comparative Analyses of Tick Genomes Elucidate Their Genetic Diversity and Vector Capacities.</title>
        <authorList>
            <consortium name="Tick Genome and Microbiome Consortium (TIGMIC)"/>
            <person name="Jia N."/>
            <person name="Wang J."/>
            <person name="Shi W."/>
            <person name="Du L."/>
            <person name="Sun Y."/>
            <person name="Zhan W."/>
            <person name="Jiang J.F."/>
            <person name="Wang Q."/>
            <person name="Zhang B."/>
            <person name="Ji P."/>
            <person name="Bell-Sakyi L."/>
            <person name="Cui X.M."/>
            <person name="Yuan T.T."/>
            <person name="Jiang B.G."/>
            <person name="Yang W.F."/>
            <person name="Lam T.T."/>
            <person name="Chang Q.C."/>
            <person name="Ding S.J."/>
            <person name="Wang X.J."/>
            <person name="Zhu J.G."/>
            <person name="Ruan X.D."/>
            <person name="Zhao L."/>
            <person name="Wei J.T."/>
            <person name="Ye R.Z."/>
            <person name="Que T.C."/>
            <person name="Du C.H."/>
            <person name="Zhou Y.H."/>
            <person name="Cheng J.X."/>
            <person name="Dai P.F."/>
            <person name="Guo W.B."/>
            <person name="Han X.H."/>
            <person name="Huang E.J."/>
            <person name="Li L.F."/>
            <person name="Wei W."/>
            <person name="Gao Y.C."/>
            <person name="Liu J.Z."/>
            <person name="Shao H.Z."/>
            <person name="Wang X."/>
            <person name="Wang C.C."/>
            <person name="Yang T.C."/>
            <person name="Huo Q.B."/>
            <person name="Li W."/>
            <person name="Chen H.Y."/>
            <person name="Chen S.E."/>
            <person name="Zhou L.G."/>
            <person name="Ni X.B."/>
            <person name="Tian J.H."/>
            <person name="Sheng Y."/>
            <person name="Liu T."/>
            <person name="Pan Y.S."/>
            <person name="Xia L.Y."/>
            <person name="Li J."/>
            <person name="Zhao F."/>
            <person name="Cao W.C."/>
        </authorList>
    </citation>
    <scope>NUCLEOTIDE SEQUENCE</scope>
    <source>
        <strain evidence="2">Rmic-2018</strain>
    </source>
</reference>
<organism evidence="2 3">
    <name type="scientific">Rhipicephalus microplus</name>
    <name type="common">Cattle tick</name>
    <name type="synonym">Boophilus microplus</name>
    <dbReference type="NCBI Taxonomy" id="6941"/>
    <lineage>
        <taxon>Eukaryota</taxon>
        <taxon>Metazoa</taxon>
        <taxon>Ecdysozoa</taxon>
        <taxon>Arthropoda</taxon>
        <taxon>Chelicerata</taxon>
        <taxon>Arachnida</taxon>
        <taxon>Acari</taxon>
        <taxon>Parasitiformes</taxon>
        <taxon>Ixodida</taxon>
        <taxon>Ixodoidea</taxon>
        <taxon>Ixodidae</taxon>
        <taxon>Rhipicephalinae</taxon>
        <taxon>Rhipicephalus</taxon>
        <taxon>Boophilus</taxon>
    </lineage>
</organism>
<dbReference type="Proteomes" id="UP000821866">
    <property type="component" value="Chromosome 8"/>
</dbReference>
<feature type="domain" description="MBTPS1 third" evidence="1">
    <location>
        <begin position="74"/>
        <end position="128"/>
    </location>
</feature>
<proteinExistence type="predicted"/>
<dbReference type="Pfam" id="PF23094">
    <property type="entry name" value="MBTPS1_3rd"/>
    <property type="match status" value="1"/>
</dbReference>
<dbReference type="InterPro" id="IPR057060">
    <property type="entry name" value="MBTPS1_3rd"/>
</dbReference>
<sequence>MVHDSRGVAAPGHLVICGALHLGSALNPASVKQALMASAGRLQGFPMFEQGWGKLQLLEAYRALVNYRPQATLSPSYLDLSECPYMWPYCTQPLYHGAMPVIANITILNGMGVSGRIVGKEPWLPEQEDLAP</sequence>